<dbReference type="InterPro" id="IPR007867">
    <property type="entry name" value="GMC_OxRtase_C"/>
</dbReference>
<feature type="domain" description="Glucose-methanol-choline oxidoreductase N-terminal" evidence="14">
    <location>
        <begin position="237"/>
        <end position="448"/>
    </location>
</feature>
<comment type="function">
    <text evidence="2">Long-chain fatty alcohol oxidase involved in the omega-oxidation pathway of lipid degradation.</text>
</comment>
<dbReference type="STRING" id="341454.A0A4S2N3A2"/>
<evidence type="ECO:0000256" key="6">
    <source>
        <dbReference type="ARBA" id="ARBA00022630"/>
    </source>
</evidence>
<dbReference type="GO" id="GO:0046577">
    <property type="term" value="F:long-chain-alcohol oxidase activity"/>
    <property type="evidence" value="ECO:0007669"/>
    <property type="project" value="UniProtKB-EC"/>
</dbReference>
<dbReference type="SUPFAM" id="SSF51905">
    <property type="entry name" value="FAD/NAD(P)-binding domain"/>
    <property type="match status" value="1"/>
</dbReference>
<keyword evidence="11" id="KW-0472">Membrane</keyword>
<sequence>MTSATLSASGPFTADELETLFSVFDTFLPSVSVSELLQHAPNVAYAGEKTVAAFAEDAPSKNERFRKLVTQTLPASIPPRKLAELKGVLQILRGPVGALLFASSFTPFHQHPIAVREQILLSWKNARLPIYRKLYDSLSMMCFNLFMRSSTAAHAAMGYNPTPTSPPEEGHFQYSFLDPSKDMKKLKVDAVIIGSGAGGGVAAKMMAEAGMRILVVEKGQHIDHARETPYTEGEAFEAMYDSAGISSSIAGNMAIIQGSVFGGGTAVNWAASLQTPASVRRDWASNAGIPYFTSNEFQDDLDSVFEYMGVSPPPSHNAANTHLLEGARRIGYAAAPVPQNTGATHACNHDCANGCRSGHKKGSTHSFLVDAAKAGAVFLQKTYARRIVFTKDGSNTPTGVVLRLPDGTEQFFSAPRIIVAAGSVHTPALLLRSKIPNRNIGQSLYLHPTNYVHAVFPTPTVPFSGNILTSVVSEFANLTPSGHGVRIETGCMQPAVGMSLLQWRGGKEHKALLTKYNYIAGMIAICRDRDPGRVFLDDATGEPLVDYNVSAFDARSVVIGVLAAAECARAAGATEIHVGARGVDVWKPYGKPGEEGVEGEKRFEAWKKQVEAALPATYGSAHQMGSCRMHCRESEGVTDSWGRVYGTGRGSGHAGVWCADASILPSASGVNPMVTTMAMARRVARGIVREWELQRKA</sequence>
<dbReference type="EMBL" id="ML220113">
    <property type="protein sequence ID" value="TGZ83650.1"/>
    <property type="molecule type" value="Genomic_DNA"/>
</dbReference>
<evidence type="ECO:0000259" key="14">
    <source>
        <dbReference type="Pfam" id="PF00732"/>
    </source>
</evidence>
<evidence type="ECO:0000256" key="11">
    <source>
        <dbReference type="ARBA" id="ARBA00023136"/>
    </source>
</evidence>
<dbReference type="InterPro" id="IPR000172">
    <property type="entry name" value="GMC_OxRdtase_N"/>
</dbReference>
<proteinExistence type="inferred from homology"/>
<feature type="active site" description="Proton acceptor" evidence="13">
    <location>
        <position position="622"/>
    </location>
</feature>
<evidence type="ECO:0000313" key="16">
    <source>
        <dbReference type="EMBL" id="TGZ83650.1"/>
    </source>
</evidence>
<keyword evidence="6" id="KW-0285">Flavoprotein</keyword>
<keyword evidence="7" id="KW-0812">Transmembrane</keyword>
<feature type="domain" description="Glucose-methanol-choline oxidoreductase C-terminal" evidence="15">
    <location>
        <begin position="532"/>
        <end position="680"/>
    </location>
</feature>
<keyword evidence="9" id="KW-1133">Transmembrane helix</keyword>
<evidence type="ECO:0000256" key="4">
    <source>
        <dbReference type="ARBA" id="ARBA00010790"/>
    </source>
</evidence>
<evidence type="ECO:0000256" key="2">
    <source>
        <dbReference type="ARBA" id="ARBA00003842"/>
    </source>
</evidence>
<dbReference type="OrthoDB" id="269227at2759"/>
<reference evidence="16 17" key="1">
    <citation type="submission" date="2019-04" db="EMBL/GenBank/DDBJ databases">
        <title>Comparative genomics and transcriptomics to analyze fruiting body development in filamentous ascomycetes.</title>
        <authorList>
            <consortium name="DOE Joint Genome Institute"/>
            <person name="Lutkenhaus R."/>
            <person name="Traeger S."/>
            <person name="Breuer J."/>
            <person name="Kuo A."/>
            <person name="Lipzen A."/>
            <person name="Pangilinan J."/>
            <person name="Dilworth D."/>
            <person name="Sandor L."/>
            <person name="Poggeler S."/>
            <person name="Barry K."/>
            <person name="Grigoriev I.V."/>
            <person name="Nowrousian M."/>
        </authorList>
    </citation>
    <scope>NUCLEOTIDE SEQUENCE [LARGE SCALE GENOMIC DNA]</scope>
    <source>
        <strain evidence="16 17">CBS 389.68</strain>
    </source>
</reference>
<keyword evidence="10 12" id="KW-0560">Oxidoreductase</keyword>
<evidence type="ECO:0000256" key="13">
    <source>
        <dbReference type="PIRSR" id="PIRSR028937-1"/>
    </source>
</evidence>
<evidence type="ECO:0000313" key="17">
    <source>
        <dbReference type="Proteomes" id="UP000298138"/>
    </source>
</evidence>
<evidence type="ECO:0000256" key="3">
    <source>
        <dbReference type="ARBA" id="ARBA00004370"/>
    </source>
</evidence>
<keyword evidence="17" id="KW-1185">Reference proteome</keyword>
<dbReference type="GO" id="GO:0050660">
    <property type="term" value="F:flavin adenine dinucleotide binding"/>
    <property type="evidence" value="ECO:0007669"/>
    <property type="project" value="InterPro"/>
</dbReference>
<dbReference type="Proteomes" id="UP000298138">
    <property type="component" value="Unassembled WGS sequence"/>
</dbReference>
<dbReference type="Gene3D" id="3.50.50.60">
    <property type="entry name" value="FAD/NAD(P)-binding domain"/>
    <property type="match status" value="2"/>
</dbReference>
<comment type="similarity">
    <text evidence="4 12">Belongs to the GMC oxidoreductase family.</text>
</comment>
<evidence type="ECO:0000256" key="10">
    <source>
        <dbReference type="ARBA" id="ARBA00023002"/>
    </source>
</evidence>
<gene>
    <name evidence="16" type="ORF">EX30DRAFT_327266</name>
</gene>
<comment type="subcellular location">
    <subcellularLocation>
        <location evidence="3">Membrane</location>
    </subcellularLocation>
</comment>
<evidence type="ECO:0000259" key="15">
    <source>
        <dbReference type="Pfam" id="PF05199"/>
    </source>
</evidence>
<protein>
    <recommendedName>
        <fullName evidence="5 12">Long-chain-alcohol oxidase</fullName>
        <ecNumber evidence="5 12">1.1.3.20</ecNumber>
    </recommendedName>
</protein>
<dbReference type="PANTHER" id="PTHR46056:SF12">
    <property type="entry name" value="LONG-CHAIN-ALCOHOL OXIDASE"/>
    <property type="match status" value="1"/>
</dbReference>
<keyword evidence="8" id="KW-0274">FAD</keyword>
<dbReference type="GO" id="GO:0016020">
    <property type="term" value="C:membrane"/>
    <property type="evidence" value="ECO:0007669"/>
    <property type="project" value="UniProtKB-SubCell"/>
</dbReference>
<evidence type="ECO:0000256" key="8">
    <source>
        <dbReference type="ARBA" id="ARBA00022827"/>
    </source>
</evidence>
<organism evidence="16 17">
    <name type="scientific">Ascodesmis nigricans</name>
    <dbReference type="NCBI Taxonomy" id="341454"/>
    <lineage>
        <taxon>Eukaryota</taxon>
        <taxon>Fungi</taxon>
        <taxon>Dikarya</taxon>
        <taxon>Ascomycota</taxon>
        <taxon>Pezizomycotina</taxon>
        <taxon>Pezizomycetes</taxon>
        <taxon>Pezizales</taxon>
        <taxon>Ascodesmidaceae</taxon>
        <taxon>Ascodesmis</taxon>
    </lineage>
</organism>
<comment type="catalytic activity">
    <reaction evidence="1 12">
        <text>a long-chain primary fatty alcohol + O2 = a long-chain fatty aldehyde + H2O2</text>
        <dbReference type="Rhea" id="RHEA:22756"/>
        <dbReference type="ChEBI" id="CHEBI:15379"/>
        <dbReference type="ChEBI" id="CHEBI:16240"/>
        <dbReference type="ChEBI" id="CHEBI:17176"/>
        <dbReference type="ChEBI" id="CHEBI:77396"/>
        <dbReference type="EC" id="1.1.3.20"/>
    </reaction>
</comment>
<dbReference type="InParanoid" id="A0A4S2N3A2"/>
<evidence type="ECO:0000256" key="5">
    <source>
        <dbReference type="ARBA" id="ARBA00013125"/>
    </source>
</evidence>
<dbReference type="Pfam" id="PF00732">
    <property type="entry name" value="GMC_oxred_N"/>
    <property type="match status" value="1"/>
</dbReference>
<dbReference type="PANTHER" id="PTHR46056">
    <property type="entry name" value="LONG-CHAIN-ALCOHOL OXIDASE"/>
    <property type="match status" value="1"/>
</dbReference>
<dbReference type="Pfam" id="PF05199">
    <property type="entry name" value="GMC_oxred_C"/>
    <property type="match status" value="1"/>
</dbReference>
<accession>A0A4S2N3A2</accession>
<dbReference type="EC" id="1.1.3.20" evidence="5 12"/>
<evidence type="ECO:0000256" key="1">
    <source>
        <dbReference type="ARBA" id="ARBA00000920"/>
    </source>
</evidence>
<dbReference type="Pfam" id="PF13450">
    <property type="entry name" value="NAD_binding_8"/>
    <property type="match status" value="1"/>
</dbReference>
<evidence type="ECO:0000256" key="7">
    <source>
        <dbReference type="ARBA" id="ARBA00022692"/>
    </source>
</evidence>
<dbReference type="PIRSF" id="PIRSF028937">
    <property type="entry name" value="Lg_Ch_AO"/>
    <property type="match status" value="1"/>
</dbReference>
<dbReference type="AlphaFoldDB" id="A0A4S2N3A2"/>
<name>A0A4S2N3A2_9PEZI</name>
<dbReference type="InterPro" id="IPR036188">
    <property type="entry name" value="FAD/NAD-bd_sf"/>
</dbReference>
<dbReference type="InterPro" id="IPR012400">
    <property type="entry name" value="Long_Oxdase"/>
</dbReference>
<evidence type="ECO:0000256" key="12">
    <source>
        <dbReference type="PIRNR" id="PIRNR028937"/>
    </source>
</evidence>
<evidence type="ECO:0000256" key="9">
    <source>
        <dbReference type="ARBA" id="ARBA00022989"/>
    </source>
</evidence>